<evidence type="ECO:0000256" key="3">
    <source>
        <dbReference type="ARBA" id="ARBA00023125"/>
    </source>
</evidence>
<proteinExistence type="inferred from homology"/>
<dbReference type="Pfam" id="PF03466">
    <property type="entry name" value="LysR_substrate"/>
    <property type="match status" value="1"/>
</dbReference>
<keyword evidence="8" id="KW-1185">Reference proteome</keyword>
<dbReference type="Gene3D" id="3.40.190.290">
    <property type="match status" value="1"/>
</dbReference>
<comment type="caution">
    <text evidence="7">The sequence shown here is derived from an EMBL/GenBank/DDBJ whole genome shotgun (WGS) entry which is preliminary data.</text>
</comment>
<dbReference type="SUPFAM" id="SSF53850">
    <property type="entry name" value="Periplasmic binding protein-like II"/>
    <property type="match status" value="1"/>
</dbReference>
<dbReference type="PANTHER" id="PTHR30346">
    <property type="entry name" value="TRANSCRIPTIONAL DUAL REGULATOR HCAR-RELATED"/>
    <property type="match status" value="1"/>
</dbReference>
<dbReference type="SUPFAM" id="SSF46785">
    <property type="entry name" value="Winged helix' DNA-binding domain"/>
    <property type="match status" value="1"/>
</dbReference>
<comment type="similarity">
    <text evidence="1">Belongs to the LysR transcriptional regulatory family.</text>
</comment>
<keyword evidence="2" id="KW-0805">Transcription regulation</keyword>
<dbReference type="InterPro" id="IPR036390">
    <property type="entry name" value="WH_DNA-bd_sf"/>
</dbReference>
<dbReference type="Gene3D" id="1.10.10.10">
    <property type="entry name" value="Winged helix-like DNA-binding domain superfamily/Winged helix DNA-binding domain"/>
    <property type="match status" value="1"/>
</dbReference>
<dbReference type="Proteomes" id="UP000707731">
    <property type="component" value="Unassembled WGS sequence"/>
</dbReference>
<keyword evidence="4" id="KW-0010">Activator</keyword>
<evidence type="ECO:0000313" key="8">
    <source>
        <dbReference type="Proteomes" id="UP000707731"/>
    </source>
</evidence>
<dbReference type="InterPro" id="IPR000847">
    <property type="entry name" value="LysR_HTH_N"/>
</dbReference>
<dbReference type="RefSeq" id="WP_195003412.1">
    <property type="nucleotide sequence ID" value="NZ_JADLQN010000003.1"/>
</dbReference>
<feature type="domain" description="HTH lysR-type" evidence="6">
    <location>
        <begin position="1"/>
        <end position="58"/>
    </location>
</feature>
<sequence length="315" mass="34005">MDVEAVRTFVAVAESGQFQEAAADLRVTQQAVSKRIAKLERALGVSLFARTARGAGLTADGQAFLPHARAVLRAVERAAAAVRPGGRALRVDVLNRRFACALALRDFFTAHPHAALEVVSLPEANAARAVAALAAGEIDATFRAVSAGDLLDGITAVPVLDDPLQLLTGPGHPLAYARSLRPEQLRGHRLWIPGIRRDTEWSAYYDDLTEAFDLRIDAVGPNFGSDALMDAVATDPSLATLVGAGDHHTWPATHDLRRIPLVDPIPVYPHSLLFRTDDRHPSLAALRGYLARTRAEVPGRIWMPNWARGPRTAQA</sequence>
<evidence type="ECO:0000256" key="2">
    <source>
        <dbReference type="ARBA" id="ARBA00023015"/>
    </source>
</evidence>
<evidence type="ECO:0000256" key="1">
    <source>
        <dbReference type="ARBA" id="ARBA00009437"/>
    </source>
</evidence>
<dbReference type="PROSITE" id="PS50931">
    <property type="entry name" value="HTH_LYSR"/>
    <property type="match status" value="1"/>
</dbReference>
<dbReference type="InterPro" id="IPR005119">
    <property type="entry name" value="LysR_subst-bd"/>
</dbReference>
<dbReference type="PRINTS" id="PR00039">
    <property type="entry name" value="HTHLYSR"/>
</dbReference>
<accession>A0ABS0DDL3</accession>
<name>A0ABS0DDL3_9NOCA</name>
<keyword evidence="3" id="KW-0238">DNA-binding</keyword>
<evidence type="ECO:0000256" key="4">
    <source>
        <dbReference type="ARBA" id="ARBA00023159"/>
    </source>
</evidence>
<gene>
    <name evidence="7" type="ORF">IU449_18705</name>
</gene>
<dbReference type="Pfam" id="PF00126">
    <property type="entry name" value="HTH_1"/>
    <property type="match status" value="1"/>
</dbReference>
<evidence type="ECO:0000259" key="6">
    <source>
        <dbReference type="PROSITE" id="PS50931"/>
    </source>
</evidence>
<evidence type="ECO:0000256" key="5">
    <source>
        <dbReference type="ARBA" id="ARBA00023163"/>
    </source>
</evidence>
<dbReference type="EMBL" id="JADLQN010000003">
    <property type="protein sequence ID" value="MBF6356551.1"/>
    <property type="molecule type" value="Genomic_DNA"/>
</dbReference>
<keyword evidence="5" id="KW-0804">Transcription</keyword>
<reference evidence="7 8" key="1">
    <citation type="submission" date="2020-10" db="EMBL/GenBank/DDBJ databases">
        <title>Identification of Nocardia species via Next-generation sequencing and recognition of intraspecies genetic diversity.</title>
        <authorList>
            <person name="Li P."/>
            <person name="Li P."/>
            <person name="Lu B."/>
        </authorList>
    </citation>
    <scope>NUCLEOTIDE SEQUENCE [LARGE SCALE GENOMIC DNA]</scope>
    <source>
        <strain evidence="7 8">BJ06-0143</strain>
    </source>
</reference>
<protein>
    <submittedName>
        <fullName evidence="7">LysR family transcriptional regulator</fullName>
    </submittedName>
</protein>
<dbReference type="InterPro" id="IPR036388">
    <property type="entry name" value="WH-like_DNA-bd_sf"/>
</dbReference>
<evidence type="ECO:0000313" key="7">
    <source>
        <dbReference type="EMBL" id="MBF6356551.1"/>
    </source>
</evidence>
<dbReference type="PANTHER" id="PTHR30346:SF0">
    <property type="entry name" value="HCA OPERON TRANSCRIPTIONAL ACTIVATOR HCAR"/>
    <property type="match status" value="1"/>
</dbReference>
<organism evidence="7 8">
    <name type="scientific">Nocardia higoensis</name>
    <dbReference type="NCBI Taxonomy" id="228599"/>
    <lineage>
        <taxon>Bacteria</taxon>
        <taxon>Bacillati</taxon>
        <taxon>Actinomycetota</taxon>
        <taxon>Actinomycetes</taxon>
        <taxon>Mycobacteriales</taxon>
        <taxon>Nocardiaceae</taxon>
        <taxon>Nocardia</taxon>
    </lineage>
</organism>